<accession>A0AA36D565</accession>
<feature type="non-terminal residue" evidence="1">
    <location>
        <position position="1"/>
    </location>
</feature>
<organism evidence="1 2">
    <name type="scientific">Mesorhabditis spiculigera</name>
    <dbReference type="NCBI Taxonomy" id="96644"/>
    <lineage>
        <taxon>Eukaryota</taxon>
        <taxon>Metazoa</taxon>
        <taxon>Ecdysozoa</taxon>
        <taxon>Nematoda</taxon>
        <taxon>Chromadorea</taxon>
        <taxon>Rhabditida</taxon>
        <taxon>Rhabditina</taxon>
        <taxon>Rhabditomorpha</taxon>
        <taxon>Rhabditoidea</taxon>
        <taxon>Rhabditidae</taxon>
        <taxon>Mesorhabditinae</taxon>
        <taxon>Mesorhabditis</taxon>
    </lineage>
</organism>
<dbReference type="AlphaFoldDB" id="A0AA36D565"/>
<keyword evidence="2" id="KW-1185">Reference proteome</keyword>
<name>A0AA36D565_9BILA</name>
<comment type="caution">
    <text evidence="1">The sequence shown here is derived from an EMBL/GenBank/DDBJ whole genome shotgun (WGS) entry which is preliminary data.</text>
</comment>
<proteinExistence type="predicted"/>
<evidence type="ECO:0000313" key="1">
    <source>
        <dbReference type="EMBL" id="CAJ0580901.1"/>
    </source>
</evidence>
<protein>
    <submittedName>
        <fullName evidence="1">Uncharacterized protein</fullName>
    </submittedName>
</protein>
<reference evidence="1" key="1">
    <citation type="submission" date="2023-06" db="EMBL/GenBank/DDBJ databases">
        <authorList>
            <person name="Delattre M."/>
        </authorList>
    </citation>
    <scope>NUCLEOTIDE SEQUENCE</scope>
    <source>
        <strain evidence="1">AF72</strain>
    </source>
</reference>
<dbReference type="Proteomes" id="UP001177023">
    <property type="component" value="Unassembled WGS sequence"/>
</dbReference>
<dbReference type="EMBL" id="CATQJA010002662">
    <property type="protein sequence ID" value="CAJ0580901.1"/>
    <property type="molecule type" value="Genomic_DNA"/>
</dbReference>
<evidence type="ECO:0000313" key="2">
    <source>
        <dbReference type="Proteomes" id="UP001177023"/>
    </source>
</evidence>
<sequence length="146" mass="16386">MSFEDKLPFWLVEGGCVALAENMMADTDFLAKEFCSGIEGKAEYVGVLRCTKTGVQKHYLSIKAELEKTEQACNDVIGAYEELIRKAAEDCGNPAEAIRLAARSFVFYLSELILETPAPAVGLCQWQLRQFMKQLEQDPTHFIEKV</sequence>
<gene>
    <name evidence="1" type="ORF">MSPICULIGERA_LOCUS19075</name>
</gene>